<dbReference type="PANTHER" id="PTHR11804:SF84">
    <property type="entry name" value="SACCHAROLYSIN"/>
    <property type="match status" value="1"/>
</dbReference>
<protein>
    <submittedName>
        <fullName evidence="1">Uncharacterized protein</fullName>
    </submittedName>
</protein>
<dbReference type="GO" id="GO:0004222">
    <property type="term" value="F:metalloendopeptidase activity"/>
    <property type="evidence" value="ECO:0007669"/>
    <property type="project" value="InterPro"/>
</dbReference>
<gene>
    <name evidence="1" type="ORF">A2824_01885</name>
</gene>
<dbReference type="AlphaFoldDB" id="A0A1F6VHR4"/>
<dbReference type="GO" id="GO:0006508">
    <property type="term" value="P:proteolysis"/>
    <property type="evidence" value="ECO:0007669"/>
    <property type="project" value="InterPro"/>
</dbReference>
<sequence length="612" mass="72812">MAAESFFDIMQFMRKFLDYLNKKYFTLHKKYEDLFWLSYMGDHSVDKKKDKALKTRDEFRADSRLYEQVKLFLKKAKSKDRERLKAWELFFSRYQTPKAVLAIKNKIVEIESKVMRKRAVRKEGYIHPKTRKFIKASENEMRMIMRIDPNEQVRKAAFYALEQLTQTSLKEYVNMVKLLNQYALSLGFEDFYAYKVHTEEGMTKKELFKIFDQIFNKTKYAFKNVRKLEKKLPGLRKPWNFGYMMTGNFTKEEDPYFQFEDALLKWGRSFSALGIKYRGGELKLDLLDRKGKWNNGFCHWPKLVYYKGQKRFTGSSNFTCNVVFGQVGSGMQGIHTLFHEGGHAAHLLNSTQTEVCLNHEYPPSSTAWAETQSMFLDTLFSSIEWRTRYAKNKEEQNYPFALFERKLRKTHILAPLGMMSIMFVMNFEKEVYEAKNLNEKKVKEIAKKVYRRYFDRSEDSLSILNVPHIYFWEGICSYHGYGLAELSISQWREYFYKKYGYIVDNPDVGEEMTRVWRLTASKTYKELVKLATKRELSPASYIKNVTVGLSQALLKAKKKIKRMKKVPIYTRKIKLDAKISLVHGKHKICDNRKSFEDMAEKYRLWLYKQKTR</sequence>
<dbReference type="EMBL" id="MFTT01000032">
    <property type="protein sequence ID" value="OGI69180.1"/>
    <property type="molecule type" value="Genomic_DNA"/>
</dbReference>
<evidence type="ECO:0000313" key="1">
    <source>
        <dbReference type="EMBL" id="OGI69180.1"/>
    </source>
</evidence>
<name>A0A1F6VHR4_9BACT</name>
<proteinExistence type="predicted"/>
<reference evidence="1 2" key="1">
    <citation type="journal article" date="2016" name="Nat. Commun.">
        <title>Thousands of microbial genomes shed light on interconnected biogeochemical processes in an aquifer system.</title>
        <authorList>
            <person name="Anantharaman K."/>
            <person name="Brown C.T."/>
            <person name="Hug L.A."/>
            <person name="Sharon I."/>
            <person name="Castelle C.J."/>
            <person name="Probst A.J."/>
            <person name="Thomas B.C."/>
            <person name="Singh A."/>
            <person name="Wilkins M.J."/>
            <person name="Karaoz U."/>
            <person name="Brodie E.L."/>
            <person name="Williams K.H."/>
            <person name="Hubbard S.S."/>
            <person name="Banfield J.F."/>
        </authorList>
    </citation>
    <scope>NUCLEOTIDE SEQUENCE [LARGE SCALE GENOMIC DNA]</scope>
</reference>
<evidence type="ECO:0000313" key="2">
    <source>
        <dbReference type="Proteomes" id="UP000178059"/>
    </source>
</evidence>
<comment type="caution">
    <text evidence="1">The sequence shown here is derived from an EMBL/GenBank/DDBJ whole genome shotgun (WGS) entry which is preliminary data.</text>
</comment>
<dbReference type="SUPFAM" id="SSF55486">
    <property type="entry name" value="Metalloproteases ('zincins'), catalytic domain"/>
    <property type="match status" value="1"/>
</dbReference>
<dbReference type="STRING" id="1801743.A2824_01885"/>
<dbReference type="InterPro" id="IPR045090">
    <property type="entry name" value="Pept_M3A_M3B"/>
</dbReference>
<accession>A0A1F6VHR4</accession>
<dbReference type="Proteomes" id="UP000178059">
    <property type="component" value="Unassembled WGS sequence"/>
</dbReference>
<dbReference type="PANTHER" id="PTHR11804">
    <property type="entry name" value="PROTEASE M3 THIMET OLIGOPEPTIDASE-RELATED"/>
    <property type="match status" value="1"/>
</dbReference>
<organism evidence="1 2">
    <name type="scientific">Candidatus Nomurabacteria bacterium RIFCSPHIGHO2_01_FULL_42_16</name>
    <dbReference type="NCBI Taxonomy" id="1801743"/>
    <lineage>
        <taxon>Bacteria</taxon>
        <taxon>Candidatus Nomuraibacteriota</taxon>
    </lineage>
</organism>
<dbReference type="GO" id="GO:0006518">
    <property type="term" value="P:peptide metabolic process"/>
    <property type="evidence" value="ECO:0007669"/>
    <property type="project" value="TreeGrafter"/>
</dbReference>
<dbReference type="Gene3D" id="1.10.1370.30">
    <property type="match status" value="1"/>
</dbReference>